<dbReference type="SUPFAM" id="SSF56784">
    <property type="entry name" value="HAD-like"/>
    <property type="match status" value="1"/>
</dbReference>
<evidence type="ECO:0000313" key="1">
    <source>
        <dbReference type="EMBL" id="KJY68075.1"/>
    </source>
</evidence>
<dbReference type="PRINTS" id="PR00413">
    <property type="entry name" value="HADHALOGNASE"/>
</dbReference>
<dbReference type="RefSeq" id="WP_045987190.1">
    <property type="nucleotide sequence ID" value="NZ_CP063051.1"/>
</dbReference>
<dbReference type="PANTHER" id="PTHR18901:SF38">
    <property type="entry name" value="PSEUDOURIDINE-5'-PHOSPHATASE"/>
    <property type="match status" value="1"/>
</dbReference>
<dbReference type="AlphaFoldDB" id="A0A837FZL8"/>
<dbReference type="SFLD" id="SFLDS00003">
    <property type="entry name" value="Haloacid_Dehalogenase"/>
    <property type="match status" value="1"/>
</dbReference>
<dbReference type="InterPro" id="IPR036412">
    <property type="entry name" value="HAD-like_sf"/>
</dbReference>
<sequence length="214" mass="24279">MLKAVVFDMDGLIFDSESIYKQSWQFAAMEQGLSISDDFYQQFIGVQDPECEQQLVDYFQSAIDIHRYRSIRDQHYHNLRSHGIPLKPGFEPLLTAIKQCDLLTAIVTSSQRSDVEYNFRTSNYLAQFDLIISAEDVTLGKPNPDCYKMAYRQLGVNAKQCLVLEDSNNGIKAALAAECHAVMIPDLLPPLRELKSKITVLSQLDEVIPLLVNM</sequence>
<proteinExistence type="predicted"/>
<dbReference type="PANTHER" id="PTHR18901">
    <property type="entry name" value="2-DEOXYGLUCOSE-6-PHOSPHATE PHOSPHATASE 2"/>
    <property type="match status" value="1"/>
</dbReference>
<accession>A0A837FZL8</accession>
<dbReference type="InterPro" id="IPR023198">
    <property type="entry name" value="PGP-like_dom2"/>
</dbReference>
<comment type="caution">
    <text evidence="1">The sequence shown here is derived from an EMBL/GenBank/DDBJ whole genome shotgun (WGS) entry which is preliminary data.</text>
</comment>
<dbReference type="InterPro" id="IPR041492">
    <property type="entry name" value="HAD_2"/>
</dbReference>
<dbReference type="EMBL" id="JXXR01000024">
    <property type="protein sequence ID" value="KJY68075.1"/>
    <property type="molecule type" value="Genomic_DNA"/>
</dbReference>
<dbReference type="InterPro" id="IPR023214">
    <property type="entry name" value="HAD_sf"/>
</dbReference>
<gene>
    <name evidence="1" type="ORF">TW71_21325</name>
</gene>
<organism evidence="1">
    <name type="scientific">Vibrio coralliilyticus</name>
    <dbReference type="NCBI Taxonomy" id="190893"/>
    <lineage>
        <taxon>Bacteria</taxon>
        <taxon>Pseudomonadati</taxon>
        <taxon>Pseudomonadota</taxon>
        <taxon>Gammaproteobacteria</taxon>
        <taxon>Vibrionales</taxon>
        <taxon>Vibrionaceae</taxon>
        <taxon>Vibrio</taxon>
    </lineage>
</organism>
<dbReference type="NCBIfam" id="TIGR01509">
    <property type="entry name" value="HAD-SF-IA-v3"/>
    <property type="match status" value="1"/>
</dbReference>
<dbReference type="SFLD" id="SFLDG01129">
    <property type="entry name" value="C1.5:_HAD__Beta-PGM__Phosphata"/>
    <property type="match status" value="1"/>
</dbReference>
<name>A0A837FZL8_9VIBR</name>
<dbReference type="Pfam" id="PF13419">
    <property type="entry name" value="HAD_2"/>
    <property type="match status" value="1"/>
</dbReference>
<dbReference type="Gene3D" id="1.10.150.240">
    <property type="entry name" value="Putative phosphatase, domain 2"/>
    <property type="match status" value="1"/>
</dbReference>
<protein>
    <submittedName>
        <fullName evidence="1">Haloacid dehalogenase</fullName>
    </submittedName>
</protein>
<reference evidence="1" key="1">
    <citation type="journal article" date="2015" name="BMC Genomics">
        <title>Genome mining reveals unlocked bioactive potential of marine Gram-negative bacteria.</title>
        <authorList>
            <person name="Machado H."/>
            <person name="Sonnenschein E.C."/>
            <person name="Melchiorsen J."/>
            <person name="Gram L."/>
        </authorList>
    </citation>
    <scope>NUCLEOTIDE SEQUENCE</scope>
    <source>
        <strain evidence="1">S2052</strain>
    </source>
</reference>
<dbReference type="InterPro" id="IPR006439">
    <property type="entry name" value="HAD-SF_hydro_IA"/>
</dbReference>
<dbReference type="Gene3D" id="3.40.50.1000">
    <property type="entry name" value="HAD superfamily/HAD-like"/>
    <property type="match status" value="1"/>
</dbReference>